<feature type="compositionally biased region" description="Acidic residues" evidence="6">
    <location>
        <begin position="62"/>
        <end position="95"/>
    </location>
</feature>
<evidence type="ECO:0008006" key="11">
    <source>
        <dbReference type="Google" id="ProtNLM"/>
    </source>
</evidence>
<feature type="compositionally biased region" description="Basic and acidic residues" evidence="6">
    <location>
        <begin position="677"/>
        <end position="693"/>
    </location>
</feature>
<dbReference type="CDD" id="cd15561">
    <property type="entry name" value="PHD1_PHF14"/>
    <property type="match status" value="1"/>
</dbReference>
<keyword evidence="1" id="KW-0479">Metal-binding</keyword>
<evidence type="ECO:0000256" key="6">
    <source>
        <dbReference type="SAM" id="MobiDB-lite"/>
    </source>
</evidence>
<dbReference type="InterPro" id="IPR034732">
    <property type="entry name" value="EPHD"/>
</dbReference>
<dbReference type="AlphaFoldDB" id="A0AA36DJW3"/>
<keyword evidence="2 4" id="KW-0863">Zinc-finger</keyword>
<comment type="caution">
    <text evidence="9">The sequence shown here is derived from an EMBL/GenBank/DDBJ whole genome shotgun (WGS) entry which is preliminary data.</text>
</comment>
<feature type="region of interest" description="Disordered" evidence="6">
    <location>
        <begin position="62"/>
        <end position="110"/>
    </location>
</feature>
<accession>A0AA36DJW3</accession>
<dbReference type="Pfam" id="PF00628">
    <property type="entry name" value="PHD"/>
    <property type="match status" value="1"/>
</dbReference>
<evidence type="ECO:0000256" key="1">
    <source>
        <dbReference type="ARBA" id="ARBA00022723"/>
    </source>
</evidence>
<dbReference type="InterPro" id="IPR011011">
    <property type="entry name" value="Znf_FYVE_PHD"/>
</dbReference>
<reference evidence="9" key="1">
    <citation type="submission" date="2023-07" db="EMBL/GenBank/DDBJ databases">
        <authorList>
            <consortium name="CYATHOMIX"/>
        </authorList>
    </citation>
    <scope>NUCLEOTIDE SEQUENCE</scope>
    <source>
        <strain evidence="9">N/A</strain>
    </source>
</reference>
<proteinExistence type="predicted"/>
<evidence type="ECO:0000256" key="5">
    <source>
        <dbReference type="SAM" id="Coils"/>
    </source>
</evidence>
<dbReference type="InterPro" id="IPR001965">
    <property type="entry name" value="Znf_PHD"/>
</dbReference>
<evidence type="ECO:0000256" key="3">
    <source>
        <dbReference type="ARBA" id="ARBA00022833"/>
    </source>
</evidence>
<evidence type="ECO:0000313" key="9">
    <source>
        <dbReference type="EMBL" id="CAJ0588556.1"/>
    </source>
</evidence>
<feature type="region of interest" description="Disordered" evidence="6">
    <location>
        <begin position="675"/>
        <end position="726"/>
    </location>
</feature>
<evidence type="ECO:0000259" key="8">
    <source>
        <dbReference type="PROSITE" id="PS51805"/>
    </source>
</evidence>
<keyword evidence="5" id="KW-0175">Coiled coil</keyword>
<dbReference type="SUPFAM" id="SSF57903">
    <property type="entry name" value="FYVE/PHD zinc finger"/>
    <property type="match status" value="2"/>
</dbReference>
<dbReference type="SMART" id="SM00249">
    <property type="entry name" value="PHD"/>
    <property type="match status" value="3"/>
</dbReference>
<evidence type="ECO:0000313" key="10">
    <source>
        <dbReference type="Proteomes" id="UP001176961"/>
    </source>
</evidence>
<evidence type="ECO:0000256" key="4">
    <source>
        <dbReference type="PROSITE-ProRule" id="PRU00146"/>
    </source>
</evidence>
<dbReference type="InterPro" id="IPR019787">
    <property type="entry name" value="Znf_PHD-finger"/>
</dbReference>
<dbReference type="CDD" id="cd15562">
    <property type="entry name" value="PHD2_PHF14"/>
    <property type="match status" value="1"/>
</dbReference>
<dbReference type="GO" id="GO:0008270">
    <property type="term" value="F:zinc ion binding"/>
    <property type="evidence" value="ECO:0007669"/>
    <property type="project" value="UniProtKB-KW"/>
</dbReference>
<sequence length="745" mass="84251">MRVLARQRCDDRAREFTRSLQLRLAMTEAERRSFFNYTSARAPGKRQIKPTAAVLDLVLPNNEDEEDDEDFVADNENESNEGSDSEGSDSEDSDDSSGTTSSNADDKSVKEHYGNSVSELVSVAVEQPRICALCLNLSSIANSEEVMQCDKCGLTVHDSCYMSLDVSEDNDSTQSSSSTEPWFCEPCIFGYNEPPYCELCPSRLGAMKRSDVGGRWVHLVCALYTRGITFGDIDHLTAISWQEMDHRNFGRKSCNGCTDVLEARSGVTTRCELGMCKQYYHATCAQRLGLLVDHSEGYDSHHSPRLGDSQGVEPRYINCRQHSNPDEVQVKRAAAARFLAQEERRLTLLRRKVLSEREERKRLRARQKYEKQFQSLVGVTICLPEAFHDKFEKKTRRARHLTTSPEFFEWFQEKAEISGIEPEQFKKEFTRVSGESIPFLSPGFSPQFFEYLAHREQVVLAAEERKLRSINDSKAALKKQLDTHMTKLKLNEQSGQLGRERSERRKQLALAFHAALMKLGAKKLPSSSSFFLESIEKNGSIGNNGFVKDRTADTPDTPGKHKKEMSISVCKECGKSNDQHLIIGCDSCHEFYHIGCLDPPLEKVPKKVNCEWHCADCCENSDEEDLEEAAECSNDGITSRRLRQRNETAKAQRLAAAEEENRVYRAAILARSSAQKRSLDRKESTKRNSREFTSRSPTDVKRRKSEPANGEKVNGITSACPSYLSNDEELGEDCFVILDDDEVEL</sequence>
<dbReference type="InterPro" id="IPR019786">
    <property type="entry name" value="Zinc_finger_PHD-type_CS"/>
</dbReference>
<dbReference type="PANTHER" id="PTHR13793">
    <property type="entry name" value="PHD FINGER PROTEINS"/>
    <property type="match status" value="1"/>
</dbReference>
<gene>
    <name evidence="9" type="ORF">CYNAS_LOCUS539</name>
</gene>
<dbReference type="GO" id="GO:0006357">
    <property type="term" value="P:regulation of transcription by RNA polymerase II"/>
    <property type="evidence" value="ECO:0007669"/>
    <property type="project" value="TreeGrafter"/>
</dbReference>
<feature type="compositionally biased region" description="Polar residues" evidence="6">
    <location>
        <begin position="715"/>
        <end position="725"/>
    </location>
</feature>
<feature type="coiled-coil region" evidence="5">
    <location>
        <begin position="339"/>
        <end position="366"/>
    </location>
</feature>
<dbReference type="Pfam" id="PF13832">
    <property type="entry name" value="zf-HC5HC2H_2"/>
    <property type="match status" value="1"/>
</dbReference>
<dbReference type="InterPro" id="IPR013083">
    <property type="entry name" value="Znf_RING/FYVE/PHD"/>
</dbReference>
<evidence type="ECO:0000256" key="2">
    <source>
        <dbReference type="ARBA" id="ARBA00022771"/>
    </source>
</evidence>
<dbReference type="Gene3D" id="3.30.40.10">
    <property type="entry name" value="Zinc/RING finger domain, C3HC4 (zinc finger)"/>
    <property type="match status" value="2"/>
</dbReference>
<dbReference type="PANTHER" id="PTHR13793:SF158">
    <property type="entry name" value="PHD-TYPE DOMAIN-CONTAINING PROTEIN"/>
    <property type="match status" value="1"/>
</dbReference>
<name>A0AA36DJW3_CYLNA</name>
<feature type="domain" description="PHD-type" evidence="7">
    <location>
        <begin position="567"/>
        <end position="620"/>
    </location>
</feature>
<evidence type="ECO:0000259" key="7">
    <source>
        <dbReference type="PROSITE" id="PS50016"/>
    </source>
</evidence>
<feature type="domain" description="PHD-type" evidence="7">
    <location>
        <begin position="128"/>
        <end position="190"/>
    </location>
</feature>
<dbReference type="Gene3D" id="2.30.30.1150">
    <property type="match status" value="1"/>
</dbReference>
<dbReference type="InterPro" id="IPR050701">
    <property type="entry name" value="Histone_Mod_Regulator"/>
</dbReference>
<dbReference type="PROSITE" id="PS51805">
    <property type="entry name" value="EPHD"/>
    <property type="match status" value="1"/>
</dbReference>
<feature type="domain" description="PHD-type" evidence="8">
    <location>
        <begin position="194"/>
        <end position="323"/>
    </location>
</feature>
<keyword evidence="10" id="KW-1185">Reference proteome</keyword>
<protein>
    <recommendedName>
        <fullName evidence="11">PHD finger protein 14</fullName>
    </recommendedName>
</protein>
<dbReference type="PROSITE" id="PS50016">
    <property type="entry name" value="ZF_PHD_2"/>
    <property type="match status" value="2"/>
</dbReference>
<dbReference type="EMBL" id="CATQJL010000001">
    <property type="protein sequence ID" value="CAJ0588556.1"/>
    <property type="molecule type" value="Genomic_DNA"/>
</dbReference>
<organism evidence="9 10">
    <name type="scientific">Cylicocyclus nassatus</name>
    <name type="common">Nematode worm</name>
    <dbReference type="NCBI Taxonomy" id="53992"/>
    <lineage>
        <taxon>Eukaryota</taxon>
        <taxon>Metazoa</taxon>
        <taxon>Ecdysozoa</taxon>
        <taxon>Nematoda</taxon>
        <taxon>Chromadorea</taxon>
        <taxon>Rhabditida</taxon>
        <taxon>Rhabditina</taxon>
        <taxon>Rhabditomorpha</taxon>
        <taxon>Strongyloidea</taxon>
        <taxon>Strongylidae</taxon>
        <taxon>Cylicocyclus</taxon>
    </lineage>
</organism>
<dbReference type="Proteomes" id="UP001176961">
    <property type="component" value="Unassembled WGS sequence"/>
</dbReference>
<keyword evidence="3" id="KW-0862">Zinc</keyword>
<dbReference type="PROSITE" id="PS01359">
    <property type="entry name" value="ZF_PHD_1"/>
    <property type="match status" value="2"/>
</dbReference>